<dbReference type="InterPro" id="IPR046903">
    <property type="entry name" value="Mab-21-like_nuc_Trfase"/>
</dbReference>
<feature type="domain" description="Mab-21-like HhH/H2TH-like" evidence="3">
    <location>
        <begin position="201"/>
        <end position="282"/>
    </location>
</feature>
<dbReference type="PANTHER" id="PTHR10656:SF69">
    <property type="entry name" value="MAB-21-LIKE HHH_H2TH-LIKE DOMAIN-CONTAINING PROTEIN"/>
    <property type="match status" value="1"/>
</dbReference>
<proteinExistence type="inferred from homology"/>
<dbReference type="AlphaFoldDB" id="K1S583"/>
<dbReference type="InterPro" id="IPR024810">
    <property type="entry name" value="MAB21L/cGLR"/>
</dbReference>
<dbReference type="Gene3D" id="1.10.1410.40">
    <property type="match status" value="1"/>
</dbReference>
<sequence>MSGSQREGFRLHDSDLDTMFWPINHRVIWDSSQSEYYNIHRQVMILCDSSESPAGFTLLWLPLERACQVVLSSCVRMIGVLYLSSSKYRDNTCTFNPDDTIHGPCSSGTVHGSLEYDAAHCFVSDCWPPSAASWIDRCHSWPPPHVVNDIIRNGCHFVAIGHKLGNHEDNEWRISFSRAEYKLVYSMNHTQFLTYGLLKLFLKEIINNGLRDEDKLLCSYHMKTAVFWAIQQNTLPHWCPQNLLAAFWVCFKLLLKWVYEGICPNFFIPENNMFLSKIHGQAQISLFRRLYGLYEKGIALLLHSPSIRSSIIDLLCNPRLTVCTDEHTLISEAEFDVQLFGEIHGNDSLHTSKLQHCMKYLHTVEQLIGSPLSQYQVVSLQKYTSTILQCTAFILHNMYTNTGVNKQMYIADKMPCHMLKLAAKFGFVSDMLYIAMYYYKTLRYREALFVTEMTKVKLAQPYLMYEDHVDRERYTEAVGGQSWSTKMRQAVADKITLDSEICYISELLLEQQSSRQNRCHSLYIPPFVLLHMLEVFCSRHVDTMRTQTALDELQVLVHHDQGLYIDDLYRDISWEILGICQQITGNLQAALYSYQQSLRQEPYHKIQTATTERIQDLHFYTPL</sequence>
<evidence type="ECO:0000256" key="1">
    <source>
        <dbReference type="ARBA" id="ARBA00008307"/>
    </source>
</evidence>
<accession>K1S583</accession>
<dbReference type="HOGENOM" id="CLU_014065_0_0_1"/>
<name>K1S583_MAGGI</name>
<evidence type="ECO:0000313" key="4">
    <source>
        <dbReference type="EMBL" id="EKC42526.1"/>
    </source>
</evidence>
<dbReference type="InterPro" id="IPR046906">
    <property type="entry name" value="Mab-21_HhH/H2TH-like"/>
</dbReference>
<dbReference type="Pfam" id="PF03281">
    <property type="entry name" value="Mab-21"/>
    <property type="match status" value="1"/>
</dbReference>
<evidence type="ECO:0000259" key="2">
    <source>
        <dbReference type="Pfam" id="PF03281"/>
    </source>
</evidence>
<dbReference type="SMART" id="SM01265">
    <property type="entry name" value="Mab-21"/>
    <property type="match status" value="1"/>
</dbReference>
<organism evidence="4">
    <name type="scientific">Magallana gigas</name>
    <name type="common">Pacific oyster</name>
    <name type="synonym">Crassostrea gigas</name>
    <dbReference type="NCBI Taxonomy" id="29159"/>
    <lineage>
        <taxon>Eukaryota</taxon>
        <taxon>Metazoa</taxon>
        <taxon>Spiralia</taxon>
        <taxon>Lophotrochozoa</taxon>
        <taxon>Mollusca</taxon>
        <taxon>Bivalvia</taxon>
        <taxon>Autobranchia</taxon>
        <taxon>Pteriomorphia</taxon>
        <taxon>Ostreida</taxon>
        <taxon>Ostreoidea</taxon>
        <taxon>Ostreidae</taxon>
        <taxon>Magallana</taxon>
    </lineage>
</organism>
<evidence type="ECO:0000259" key="3">
    <source>
        <dbReference type="Pfam" id="PF20266"/>
    </source>
</evidence>
<dbReference type="PANTHER" id="PTHR10656">
    <property type="entry name" value="CELL FATE DETERMINING PROTEIN MAB21-RELATED"/>
    <property type="match status" value="1"/>
</dbReference>
<dbReference type="EMBL" id="JH818378">
    <property type="protein sequence ID" value="EKC42526.1"/>
    <property type="molecule type" value="Genomic_DNA"/>
</dbReference>
<reference evidence="4" key="1">
    <citation type="journal article" date="2012" name="Nature">
        <title>The oyster genome reveals stress adaptation and complexity of shell formation.</title>
        <authorList>
            <person name="Zhang G."/>
            <person name="Fang X."/>
            <person name="Guo X."/>
            <person name="Li L."/>
            <person name="Luo R."/>
            <person name="Xu F."/>
            <person name="Yang P."/>
            <person name="Zhang L."/>
            <person name="Wang X."/>
            <person name="Qi H."/>
            <person name="Xiong Z."/>
            <person name="Que H."/>
            <person name="Xie Y."/>
            <person name="Holland P.W."/>
            <person name="Paps J."/>
            <person name="Zhu Y."/>
            <person name="Wu F."/>
            <person name="Chen Y."/>
            <person name="Wang J."/>
            <person name="Peng C."/>
            <person name="Meng J."/>
            <person name="Yang L."/>
            <person name="Liu J."/>
            <person name="Wen B."/>
            <person name="Zhang N."/>
            <person name="Huang Z."/>
            <person name="Zhu Q."/>
            <person name="Feng Y."/>
            <person name="Mount A."/>
            <person name="Hedgecock D."/>
            <person name="Xu Z."/>
            <person name="Liu Y."/>
            <person name="Domazet-Loso T."/>
            <person name="Du Y."/>
            <person name="Sun X."/>
            <person name="Zhang S."/>
            <person name="Liu B."/>
            <person name="Cheng P."/>
            <person name="Jiang X."/>
            <person name="Li J."/>
            <person name="Fan D."/>
            <person name="Wang W."/>
            <person name="Fu W."/>
            <person name="Wang T."/>
            <person name="Wang B."/>
            <person name="Zhang J."/>
            <person name="Peng Z."/>
            <person name="Li Y."/>
            <person name="Li N."/>
            <person name="Wang J."/>
            <person name="Chen M."/>
            <person name="He Y."/>
            <person name="Tan F."/>
            <person name="Song X."/>
            <person name="Zheng Q."/>
            <person name="Huang R."/>
            <person name="Yang H."/>
            <person name="Du X."/>
            <person name="Chen L."/>
            <person name="Yang M."/>
            <person name="Gaffney P.M."/>
            <person name="Wang S."/>
            <person name="Luo L."/>
            <person name="She Z."/>
            <person name="Ming Y."/>
            <person name="Huang W."/>
            <person name="Zhang S."/>
            <person name="Huang B."/>
            <person name="Zhang Y."/>
            <person name="Qu T."/>
            <person name="Ni P."/>
            <person name="Miao G."/>
            <person name="Wang J."/>
            <person name="Wang Q."/>
            <person name="Steinberg C.E."/>
            <person name="Wang H."/>
            <person name="Li N."/>
            <person name="Qian L."/>
            <person name="Zhang G."/>
            <person name="Li Y."/>
            <person name="Yang H."/>
            <person name="Liu X."/>
            <person name="Wang J."/>
            <person name="Yin Y."/>
            <person name="Wang J."/>
        </authorList>
    </citation>
    <scope>NUCLEOTIDE SEQUENCE [LARGE SCALE GENOMIC DNA]</scope>
    <source>
        <strain evidence="4">05x7-T-G4-1.051#20</strain>
    </source>
</reference>
<gene>
    <name evidence="4" type="ORF">CGI_10020554</name>
</gene>
<feature type="domain" description="Mab-21-like nucleotidyltransferase" evidence="2">
    <location>
        <begin position="124"/>
        <end position="184"/>
    </location>
</feature>
<comment type="similarity">
    <text evidence="1">Belongs to the mab-21 family.</text>
</comment>
<dbReference type="InParanoid" id="K1S583"/>
<dbReference type="Pfam" id="PF20266">
    <property type="entry name" value="Mab-21_C"/>
    <property type="match status" value="1"/>
</dbReference>
<protein>
    <submittedName>
        <fullName evidence="4">Uncharacterized protein C3orf59-like protein</fullName>
    </submittedName>
</protein>